<keyword evidence="11 14" id="KW-0411">Iron-sulfur</keyword>
<feature type="modified residue" description="ADP-ribosylarginine; by dinitrogenase reductase ADP-ribosyltransferase" evidence="14">
    <location>
        <position position="104"/>
    </location>
</feature>
<dbReference type="RefSeq" id="WP_103668902.1">
    <property type="nucleotide sequence ID" value="NZ_JAYGIE010000072.1"/>
</dbReference>
<dbReference type="CDD" id="cd02040">
    <property type="entry name" value="NifH"/>
    <property type="match status" value="1"/>
</dbReference>
<feature type="binding site" evidence="14">
    <location>
        <position position="135"/>
    </location>
    <ligand>
        <name>[4Fe-4S] cluster</name>
        <dbReference type="ChEBI" id="CHEBI:49883"/>
        <note>ligand shared between dimeric partners</note>
    </ligand>
</feature>
<evidence type="ECO:0000256" key="5">
    <source>
        <dbReference type="ARBA" id="ARBA00022723"/>
    </source>
</evidence>
<evidence type="ECO:0000313" key="17">
    <source>
        <dbReference type="Proteomes" id="UP001301388"/>
    </source>
</evidence>
<evidence type="ECO:0000256" key="12">
    <source>
        <dbReference type="ARBA" id="ARBA00023231"/>
    </source>
</evidence>
<evidence type="ECO:0000256" key="4">
    <source>
        <dbReference type="ARBA" id="ARBA00022485"/>
    </source>
</evidence>
<feature type="binding site" evidence="14">
    <location>
        <position position="101"/>
    </location>
    <ligand>
        <name>[4Fe-4S] cluster</name>
        <dbReference type="ChEBI" id="CHEBI:49883"/>
        <note>ligand shared between dimeric partners</note>
    </ligand>
</feature>
<comment type="function">
    <text evidence="1 14">The key enzymatic reactions in nitrogen fixation are catalyzed by the nitrogenase complex, which has 2 components: the iron protein and the molybdenum-iron protein.</text>
</comment>
<evidence type="ECO:0000256" key="11">
    <source>
        <dbReference type="ARBA" id="ARBA00023014"/>
    </source>
</evidence>
<evidence type="ECO:0000256" key="15">
    <source>
        <dbReference type="RuleBase" id="RU003688"/>
    </source>
</evidence>
<dbReference type="Pfam" id="PF00142">
    <property type="entry name" value="Fer4_NifH"/>
    <property type="match status" value="1"/>
</dbReference>
<keyword evidence="12 14" id="KW-0535">Nitrogen fixation</keyword>
<gene>
    <name evidence="14 16" type="primary">nifH</name>
    <name evidence="16" type="ORF">VB774_11160</name>
</gene>
<evidence type="ECO:0000256" key="10">
    <source>
        <dbReference type="ARBA" id="ARBA00023004"/>
    </source>
</evidence>
<evidence type="ECO:0000256" key="13">
    <source>
        <dbReference type="ARBA" id="ARBA00047967"/>
    </source>
</evidence>
<accession>A0ABU5TJ37</accession>
<reference evidence="16 17" key="1">
    <citation type="submission" date="2023-12" db="EMBL/GenBank/DDBJ databases">
        <title>Baltic Sea Cyanobacteria.</title>
        <authorList>
            <person name="Delbaje E."/>
            <person name="Fewer D.P."/>
            <person name="Shishido T.K."/>
        </authorList>
    </citation>
    <scope>NUCLEOTIDE SEQUENCE [LARGE SCALE GENOMIC DNA]</scope>
    <source>
        <strain evidence="16 17">UHCC 0370</strain>
    </source>
</reference>
<keyword evidence="5 14" id="KW-0479">Metal-binding</keyword>
<comment type="caution">
    <text evidence="16">The sequence shown here is derived from an EMBL/GenBank/DDBJ whole genome shotgun (WGS) entry which is preliminary data.</text>
</comment>
<proteinExistence type="inferred from homology"/>
<evidence type="ECO:0000256" key="14">
    <source>
        <dbReference type="HAMAP-Rule" id="MF_00533"/>
    </source>
</evidence>
<keyword evidence="17" id="KW-1185">Reference proteome</keyword>
<dbReference type="PROSITE" id="PS00746">
    <property type="entry name" value="NIFH_FRXC_1"/>
    <property type="match status" value="1"/>
</dbReference>
<comment type="PTM">
    <text evidence="14">The reversible ADP-ribosylation of Arg-104 inactivates the nitrogenase reductase and regulates nitrogenase activity.</text>
</comment>
<sequence length="302" mass="32944">MSPLRQIAFYGKGGIGKSTTSQNTIAGLADLTQGDRIMIVGCDPKADSTRLMLHSKAQTTVLHLAAERGAVEDVELEEVLLTGYKGVKCVESGGPEPGVGCAGRGIITAINFLEENGAYEDLDFVSYDVLGDVVCGGFAMPIREGKAQEIYIVTSGEMMAMYAANNIARGILKYAHSGGVRLGGLICNSRKCDRELELIETLAKRLNTQMIHFVPRDNVVQHAELRRMTVIEYAPNHPQAQEYRTLADKIYHNTNFTIPTPITMDELEDLLVEFGILGDDKAFEHLVGKTADEVPVEELALV</sequence>
<keyword evidence="6 14" id="KW-0547">Nucleotide-binding</keyword>
<dbReference type="SUPFAM" id="SSF52540">
    <property type="entry name" value="P-loop containing nucleoside triphosphate hydrolases"/>
    <property type="match status" value="1"/>
</dbReference>
<comment type="cofactor">
    <cofactor evidence="14">
        <name>[4Fe-4S] cluster</name>
        <dbReference type="ChEBI" id="CHEBI:49883"/>
    </cofactor>
    <text evidence="14">Binds 1 [4Fe-4S] cluster per dimer.</text>
</comment>
<evidence type="ECO:0000256" key="7">
    <source>
        <dbReference type="ARBA" id="ARBA00022765"/>
    </source>
</evidence>
<dbReference type="EMBL" id="JAYGIE010000072">
    <property type="protein sequence ID" value="MEA5478174.1"/>
    <property type="molecule type" value="Genomic_DNA"/>
</dbReference>
<comment type="subunit">
    <text evidence="3 14">Homodimer.</text>
</comment>
<comment type="catalytic activity">
    <reaction evidence="13 14">
        <text>N2 + 8 reduced [2Fe-2S]-[ferredoxin] + 16 ATP + 16 H2O = H2 + 8 oxidized [2Fe-2S]-[ferredoxin] + 2 NH4(+) + 16 ADP + 16 phosphate + 6 H(+)</text>
        <dbReference type="Rhea" id="RHEA:21448"/>
        <dbReference type="Rhea" id="RHEA-COMP:10000"/>
        <dbReference type="Rhea" id="RHEA-COMP:10001"/>
        <dbReference type="ChEBI" id="CHEBI:15377"/>
        <dbReference type="ChEBI" id="CHEBI:15378"/>
        <dbReference type="ChEBI" id="CHEBI:17997"/>
        <dbReference type="ChEBI" id="CHEBI:18276"/>
        <dbReference type="ChEBI" id="CHEBI:28938"/>
        <dbReference type="ChEBI" id="CHEBI:30616"/>
        <dbReference type="ChEBI" id="CHEBI:33737"/>
        <dbReference type="ChEBI" id="CHEBI:33738"/>
        <dbReference type="ChEBI" id="CHEBI:43474"/>
        <dbReference type="ChEBI" id="CHEBI:456216"/>
        <dbReference type="EC" id="1.18.6.1"/>
    </reaction>
</comment>
<keyword evidence="9 14" id="KW-0560">Oxidoreductase</keyword>
<dbReference type="InterPro" id="IPR030655">
    <property type="entry name" value="NifH/chlL_CS"/>
</dbReference>
<dbReference type="PROSITE" id="PS00692">
    <property type="entry name" value="NIFH_FRXC_2"/>
    <property type="match status" value="1"/>
</dbReference>
<dbReference type="Gene3D" id="3.40.50.300">
    <property type="entry name" value="P-loop containing nucleotide triphosphate hydrolases"/>
    <property type="match status" value="1"/>
</dbReference>
<dbReference type="GO" id="GO:0016163">
    <property type="term" value="F:nitrogenase activity"/>
    <property type="evidence" value="ECO:0007669"/>
    <property type="project" value="UniProtKB-EC"/>
</dbReference>
<dbReference type="InterPro" id="IPR005977">
    <property type="entry name" value="Nitrogenase_Fe_NifH"/>
</dbReference>
<keyword evidence="4 14" id="KW-0004">4Fe-4S</keyword>
<evidence type="ECO:0000313" key="16">
    <source>
        <dbReference type="EMBL" id="MEA5478174.1"/>
    </source>
</evidence>
<dbReference type="PANTHER" id="PTHR42864">
    <property type="entry name" value="LIGHT-INDEPENDENT PROTOCHLOROPHYLLIDE REDUCTASE IRON-SULFUR ATP-BINDING PROTEIN"/>
    <property type="match status" value="1"/>
</dbReference>
<dbReference type="PIRSF" id="PIRSF000363">
    <property type="entry name" value="Nitrogenase_iron"/>
    <property type="match status" value="1"/>
</dbReference>
<dbReference type="PROSITE" id="PS51026">
    <property type="entry name" value="NIFH_FRXC_3"/>
    <property type="match status" value="1"/>
</dbReference>
<comment type="similarity">
    <text evidence="2 14 15">Belongs to the NifH/BchL/ChlL family.</text>
</comment>
<evidence type="ECO:0000256" key="6">
    <source>
        <dbReference type="ARBA" id="ARBA00022741"/>
    </source>
</evidence>
<evidence type="ECO:0000256" key="3">
    <source>
        <dbReference type="ARBA" id="ARBA00011738"/>
    </source>
</evidence>
<dbReference type="HAMAP" id="MF_00533">
    <property type="entry name" value="NifH"/>
    <property type="match status" value="1"/>
</dbReference>
<keyword evidence="7 14" id="KW-0013">ADP-ribosylation</keyword>
<organism evidence="16 17">
    <name type="scientific">Pseudanabaena galeata UHCC 0370</name>
    <dbReference type="NCBI Taxonomy" id="3110310"/>
    <lineage>
        <taxon>Bacteria</taxon>
        <taxon>Bacillati</taxon>
        <taxon>Cyanobacteriota</taxon>
        <taxon>Cyanophyceae</taxon>
        <taxon>Pseudanabaenales</taxon>
        <taxon>Pseudanabaenaceae</taxon>
        <taxon>Pseudanabaena</taxon>
    </lineage>
</organism>
<evidence type="ECO:0000256" key="2">
    <source>
        <dbReference type="ARBA" id="ARBA00005504"/>
    </source>
</evidence>
<dbReference type="EC" id="1.18.6.1" evidence="14"/>
<dbReference type="PRINTS" id="PR00091">
    <property type="entry name" value="NITROGNASEII"/>
</dbReference>
<evidence type="ECO:0000256" key="8">
    <source>
        <dbReference type="ARBA" id="ARBA00022840"/>
    </source>
</evidence>
<feature type="binding site" evidence="14">
    <location>
        <begin position="11"/>
        <end position="18"/>
    </location>
    <ligand>
        <name>ATP</name>
        <dbReference type="ChEBI" id="CHEBI:30616"/>
    </ligand>
</feature>
<dbReference type="Proteomes" id="UP001301388">
    <property type="component" value="Unassembled WGS sequence"/>
</dbReference>
<evidence type="ECO:0000256" key="9">
    <source>
        <dbReference type="ARBA" id="ARBA00023002"/>
    </source>
</evidence>
<dbReference type="InterPro" id="IPR000392">
    <property type="entry name" value="NifH/frxC"/>
</dbReference>
<dbReference type="PANTHER" id="PTHR42864:SF2">
    <property type="entry name" value="LIGHT-INDEPENDENT PROTOCHLOROPHYLLIDE REDUCTASE IRON-SULFUR ATP-BINDING PROTEIN"/>
    <property type="match status" value="1"/>
</dbReference>
<name>A0ABU5TJ37_9CYAN</name>
<dbReference type="NCBIfam" id="TIGR01287">
    <property type="entry name" value="nifH"/>
    <property type="match status" value="1"/>
</dbReference>
<protein>
    <recommendedName>
        <fullName evidence="14">Nitrogenase iron protein</fullName>
        <ecNumber evidence="14">1.18.6.1</ecNumber>
    </recommendedName>
    <alternativeName>
        <fullName evidence="14">Nitrogenase Fe protein</fullName>
    </alternativeName>
    <alternativeName>
        <fullName evidence="14">Nitrogenase component II</fullName>
    </alternativeName>
    <alternativeName>
        <fullName evidence="14">Nitrogenase reductase</fullName>
    </alternativeName>
</protein>
<keyword evidence="10 14" id="KW-0408">Iron</keyword>
<keyword evidence="8 14" id="KW-0067">ATP-binding</keyword>
<evidence type="ECO:0000256" key="1">
    <source>
        <dbReference type="ARBA" id="ARBA00002234"/>
    </source>
</evidence>
<dbReference type="InterPro" id="IPR027417">
    <property type="entry name" value="P-loop_NTPase"/>
</dbReference>